<dbReference type="Gene3D" id="1.20.5.1700">
    <property type="match status" value="1"/>
</dbReference>
<dbReference type="PROSITE" id="PS50090">
    <property type="entry name" value="MYB_LIKE"/>
    <property type="match status" value="1"/>
</dbReference>
<comment type="caution">
    <text evidence="3">The sequence shown here is derived from an EMBL/GenBank/DDBJ whole genome shotgun (WGS) entry which is preliminary data.</text>
</comment>
<dbReference type="SUPFAM" id="SSF46689">
    <property type="entry name" value="Homeodomain-like"/>
    <property type="match status" value="1"/>
</dbReference>
<dbReference type="Pfam" id="PF00249">
    <property type="entry name" value="Myb_DNA-binding"/>
    <property type="match status" value="1"/>
</dbReference>
<dbReference type="Gene3D" id="1.10.10.60">
    <property type="entry name" value="Homeodomain-like"/>
    <property type="match status" value="1"/>
</dbReference>
<dbReference type="InterPro" id="IPR001005">
    <property type="entry name" value="SANT/Myb"/>
</dbReference>
<dbReference type="EMBL" id="JAFHAP010000005">
    <property type="protein sequence ID" value="MBN2908950.1"/>
    <property type="molecule type" value="Genomic_DNA"/>
</dbReference>
<sequence>MSRSWSEEEDRKLIHWVTLCQKVGLAKKQVFEKTAEKIGKTPNSCYERWKQIQSAPQETLWISSKRFRNQWEREQKQLSERINKLEKLVESQQKQYETLLKENQKLKGDMKFFEMMLLEEYHLLLELLGKRNHARIHDF</sequence>
<dbReference type="InterPro" id="IPR009057">
    <property type="entry name" value="Homeodomain-like_sf"/>
</dbReference>
<dbReference type="Proteomes" id="UP001177120">
    <property type="component" value="Unassembled WGS sequence"/>
</dbReference>
<proteinExistence type="predicted"/>
<reference evidence="3" key="1">
    <citation type="journal article" date="2024" name="Int. J. Syst. Evol. Microbiol.">
        <title>Polycladomyces zharkentensis sp. nov., a novel thermophilic cellulose- and starch-degrading member of the Bacillota from a geothermal aquifer in Kazakhstan.</title>
        <authorList>
            <person name="Mashzhan A."/>
            <person name="Kistaubayeva A."/>
            <person name="Javier-Lopez R."/>
            <person name="Bissenova U."/>
            <person name="Bissenbay A."/>
            <person name="Birkeland N.K."/>
        </authorList>
    </citation>
    <scope>NUCLEOTIDE SEQUENCE</scope>
    <source>
        <strain evidence="3">ZKZ2T</strain>
    </source>
</reference>
<keyword evidence="1" id="KW-0175">Coiled coil</keyword>
<name>A0ABS2WHB6_9BACL</name>
<feature type="domain" description="Myb-like" evidence="2">
    <location>
        <begin position="1"/>
        <end position="53"/>
    </location>
</feature>
<evidence type="ECO:0000313" key="4">
    <source>
        <dbReference type="Proteomes" id="UP001177120"/>
    </source>
</evidence>
<evidence type="ECO:0000259" key="2">
    <source>
        <dbReference type="PROSITE" id="PS50090"/>
    </source>
</evidence>
<keyword evidence="4" id="KW-1185">Reference proteome</keyword>
<accession>A0ABS2WHB6</accession>
<dbReference type="SMART" id="SM00717">
    <property type="entry name" value="SANT"/>
    <property type="match status" value="1"/>
</dbReference>
<evidence type="ECO:0000256" key="1">
    <source>
        <dbReference type="SAM" id="Coils"/>
    </source>
</evidence>
<dbReference type="RefSeq" id="WP_205493519.1">
    <property type="nucleotide sequence ID" value="NZ_JAFHAP010000005.1"/>
</dbReference>
<evidence type="ECO:0000313" key="3">
    <source>
        <dbReference type="EMBL" id="MBN2908950.1"/>
    </source>
</evidence>
<gene>
    <name evidence="3" type="ORF">JQC72_05355</name>
</gene>
<protein>
    <recommendedName>
        <fullName evidence="2">Myb-like domain-containing protein</fullName>
    </recommendedName>
</protein>
<organism evidence="3 4">
    <name type="scientific">Polycladomyces zharkentensis</name>
    <dbReference type="NCBI Taxonomy" id="2807616"/>
    <lineage>
        <taxon>Bacteria</taxon>
        <taxon>Bacillati</taxon>
        <taxon>Bacillota</taxon>
        <taxon>Bacilli</taxon>
        <taxon>Bacillales</taxon>
        <taxon>Thermoactinomycetaceae</taxon>
        <taxon>Polycladomyces</taxon>
    </lineage>
</organism>
<feature type="coiled-coil region" evidence="1">
    <location>
        <begin position="68"/>
        <end position="109"/>
    </location>
</feature>
<dbReference type="CDD" id="cd00167">
    <property type="entry name" value="SANT"/>
    <property type="match status" value="1"/>
</dbReference>